<evidence type="ECO:0000256" key="4">
    <source>
        <dbReference type="ARBA" id="ARBA00013202"/>
    </source>
</evidence>
<evidence type="ECO:0000256" key="3">
    <source>
        <dbReference type="ARBA" id="ARBA00007812"/>
    </source>
</evidence>
<dbReference type="InterPro" id="IPR012110">
    <property type="entry name" value="PDC/IPDC-like"/>
</dbReference>
<keyword evidence="17" id="KW-1185">Reference proteome</keyword>
<dbReference type="GO" id="GO:0030976">
    <property type="term" value="F:thiamine pyrophosphate binding"/>
    <property type="evidence" value="ECO:0007669"/>
    <property type="project" value="InterPro"/>
</dbReference>
<dbReference type="Pfam" id="PF02776">
    <property type="entry name" value="TPP_enzyme_N"/>
    <property type="match status" value="1"/>
</dbReference>
<gene>
    <name evidence="16" type="ORF">BDV26DRAFT_298701</name>
</gene>
<dbReference type="GO" id="GO:0000287">
    <property type="term" value="F:magnesium ion binding"/>
    <property type="evidence" value="ECO:0007669"/>
    <property type="project" value="InterPro"/>
</dbReference>
<name>A0A5N7ARL8_9EURO</name>
<dbReference type="InterPro" id="IPR047214">
    <property type="entry name" value="TPP_PDC_IPDC"/>
</dbReference>
<reference evidence="16 17" key="1">
    <citation type="submission" date="2019-04" db="EMBL/GenBank/DDBJ databases">
        <title>Friends and foes A comparative genomics studyof 23 Aspergillus species from section Flavi.</title>
        <authorList>
            <consortium name="DOE Joint Genome Institute"/>
            <person name="Kjaerbolling I."/>
            <person name="Vesth T."/>
            <person name="Frisvad J.C."/>
            <person name="Nybo J.L."/>
            <person name="Theobald S."/>
            <person name="Kildgaard S."/>
            <person name="Isbrandt T."/>
            <person name="Kuo A."/>
            <person name="Sato A."/>
            <person name="Lyhne E.K."/>
            <person name="Kogle M.E."/>
            <person name="Wiebenga A."/>
            <person name="Kun R.S."/>
            <person name="Lubbers R.J."/>
            <person name="Makela M.R."/>
            <person name="Barry K."/>
            <person name="Chovatia M."/>
            <person name="Clum A."/>
            <person name="Daum C."/>
            <person name="Haridas S."/>
            <person name="He G."/>
            <person name="LaButti K."/>
            <person name="Lipzen A."/>
            <person name="Mondo S."/>
            <person name="Riley R."/>
            <person name="Salamov A."/>
            <person name="Simmons B.A."/>
            <person name="Magnuson J.K."/>
            <person name="Henrissat B."/>
            <person name="Mortensen U.H."/>
            <person name="Larsen T.O."/>
            <person name="Devries R.P."/>
            <person name="Grigoriev I.V."/>
            <person name="Machida M."/>
            <person name="Baker S.E."/>
            <person name="Andersen M.R."/>
        </authorList>
    </citation>
    <scope>NUCLEOTIDE SEQUENCE [LARGE SCALE GENOMIC DNA]</scope>
    <source>
        <strain evidence="16 17">IBT 29228</strain>
    </source>
</reference>
<dbReference type="InterPro" id="IPR047213">
    <property type="entry name" value="TPP_PYR_PDC_IPDC-like"/>
</dbReference>
<organism evidence="16 17">
    <name type="scientific">Aspergillus bertholletiae</name>
    <dbReference type="NCBI Taxonomy" id="1226010"/>
    <lineage>
        <taxon>Eukaryota</taxon>
        <taxon>Fungi</taxon>
        <taxon>Dikarya</taxon>
        <taxon>Ascomycota</taxon>
        <taxon>Pezizomycotina</taxon>
        <taxon>Eurotiomycetes</taxon>
        <taxon>Eurotiomycetidae</taxon>
        <taxon>Eurotiales</taxon>
        <taxon>Aspergillaceae</taxon>
        <taxon>Aspergillus</taxon>
        <taxon>Aspergillus subgen. Circumdati</taxon>
    </lineage>
</organism>
<dbReference type="GO" id="GO:0005634">
    <property type="term" value="C:nucleus"/>
    <property type="evidence" value="ECO:0007669"/>
    <property type="project" value="TreeGrafter"/>
</dbReference>
<dbReference type="GO" id="GO:0005829">
    <property type="term" value="C:cytosol"/>
    <property type="evidence" value="ECO:0007669"/>
    <property type="project" value="TreeGrafter"/>
</dbReference>
<dbReference type="PANTHER" id="PTHR43452">
    <property type="entry name" value="PYRUVATE DECARBOXYLASE"/>
    <property type="match status" value="1"/>
</dbReference>
<dbReference type="AlphaFoldDB" id="A0A5N7ARL8"/>
<sequence>MEFEYVSDKSASFLQPTALVSRSEQVSLVEYLFYRLRQLGVCSVHGVPGDFNLAALDYIKPTGLYWVGNSNELNAGYAADGYARIKGISALMTTSGVGELSALNAIAGGYAEKVPIVHIVGTPPTNLQDQNTILHHSLGDGNLRIYASIYEKFTCAQANLRDIARAPILIDETLRKCLWHSRPVYIELPIDIVKIPIPASRLKTAIDLSLPPSEVFGIEQIVVKELLQAIYSASQPLIILDGWVLRYGLEQEADEIVRLTRFPTVTTPFGKGTVNESYPNFCGIYAGAAGSPEFMRWVNGCDLVIRLVPLNADTNTYGFTTLTNRKTTIEIQHSEINIREGTYSKLNVKSVLRETLSRLDPSKLAYNGLCDHLRSLNMTEIEESPSHTEPITQDIFWRYVSRLFCPGDILVTETGTTYAGCCDFALPPQTTVISSALWLSIGYALGACSGAALAQREMVEQGLRMEGRTILFEGDGSFQMTAQAISDIIRNRLNLIIFIINNDGYTIERYINGIGAHYNDIQPWRYLESPNYFGASESDPEYPVFTKQVRTWGELEEVLESKHLKVGEGLIMVEVILGKEDAHPLLKKQMEIIRKQNKRI</sequence>
<keyword evidence="9 12" id="KW-0786">Thiamine pyrophosphate</keyword>
<dbReference type="PIRSF" id="PIRSF036565">
    <property type="entry name" value="Pyruvt_ip_decrb"/>
    <property type="match status" value="1"/>
</dbReference>
<accession>A0A5N7ARL8</accession>
<dbReference type="InterPro" id="IPR029061">
    <property type="entry name" value="THDP-binding"/>
</dbReference>
<evidence type="ECO:0000256" key="9">
    <source>
        <dbReference type="ARBA" id="ARBA00023052"/>
    </source>
</evidence>
<evidence type="ECO:0000259" key="14">
    <source>
        <dbReference type="Pfam" id="PF02775"/>
    </source>
</evidence>
<dbReference type="EMBL" id="ML736417">
    <property type="protein sequence ID" value="KAE8371538.1"/>
    <property type="molecule type" value="Genomic_DNA"/>
</dbReference>
<feature type="domain" description="Thiamine pyrophosphate enzyme central" evidence="13">
    <location>
        <begin position="223"/>
        <end position="359"/>
    </location>
</feature>
<dbReference type="FunFam" id="3.40.50.970:FF:000024">
    <property type="entry name" value="Pyruvate decarboxylase isozyme"/>
    <property type="match status" value="1"/>
</dbReference>
<keyword evidence="8 11" id="KW-0460">Magnesium</keyword>
<evidence type="ECO:0000256" key="6">
    <source>
        <dbReference type="ARBA" id="ARBA00022723"/>
    </source>
</evidence>
<evidence type="ECO:0000259" key="15">
    <source>
        <dbReference type="Pfam" id="PF02776"/>
    </source>
</evidence>
<dbReference type="Pfam" id="PF02775">
    <property type="entry name" value="TPP_enzyme_C"/>
    <property type="match status" value="1"/>
</dbReference>
<comment type="cofactor">
    <cofactor evidence="2">
        <name>thiamine diphosphate</name>
        <dbReference type="ChEBI" id="CHEBI:58937"/>
    </cofactor>
</comment>
<dbReference type="Pfam" id="PF00205">
    <property type="entry name" value="TPP_enzyme_M"/>
    <property type="match status" value="1"/>
</dbReference>
<feature type="binding site" evidence="11">
    <location>
        <position position="502"/>
    </location>
    <ligand>
        <name>Mg(2+)</name>
        <dbReference type="ChEBI" id="CHEBI:18420"/>
    </ligand>
</feature>
<dbReference type="InterPro" id="IPR012001">
    <property type="entry name" value="Thiamin_PyroP_enz_TPP-bd_dom"/>
</dbReference>
<dbReference type="GO" id="GO:0000949">
    <property type="term" value="P:aromatic amino acid family catabolic process to alcohol via Ehrlich pathway"/>
    <property type="evidence" value="ECO:0007669"/>
    <property type="project" value="TreeGrafter"/>
</dbReference>
<dbReference type="Proteomes" id="UP000326198">
    <property type="component" value="Unassembled WGS sequence"/>
</dbReference>
<protein>
    <recommendedName>
        <fullName evidence="5">Pyruvate decarboxylase</fullName>
        <ecNumber evidence="4">4.1.1.1</ecNumber>
    </recommendedName>
</protein>
<evidence type="ECO:0000259" key="13">
    <source>
        <dbReference type="Pfam" id="PF00205"/>
    </source>
</evidence>
<dbReference type="OrthoDB" id="308383at2759"/>
<dbReference type="CDD" id="cd07038">
    <property type="entry name" value="TPP_PYR_PDC_IPDC_like"/>
    <property type="match status" value="1"/>
</dbReference>
<evidence type="ECO:0000313" key="16">
    <source>
        <dbReference type="EMBL" id="KAE8371538.1"/>
    </source>
</evidence>
<dbReference type="CDD" id="cd02005">
    <property type="entry name" value="TPP_PDC_IPDC"/>
    <property type="match status" value="1"/>
</dbReference>
<evidence type="ECO:0000256" key="1">
    <source>
        <dbReference type="ARBA" id="ARBA00001041"/>
    </source>
</evidence>
<evidence type="ECO:0000256" key="11">
    <source>
        <dbReference type="PIRSR" id="PIRSR036565-2"/>
    </source>
</evidence>
<dbReference type="GO" id="GO:0004737">
    <property type="term" value="F:pyruvate decarboxylase activity"/>
    <property type="evidence" value="ECO:0007669"/>
    <property type="project" value="UniProtKB-EC"/>
</dbReference>
<keyword evidence="7" id="KW-0210">Decarboxylase</keyword>
<evidence type="ECO:0000256" key="5">
    <source>
        <dbReference type="ARBA" id="ARBA00014422"/>
    </source>
</evidence>
<dbReference type="PANTHER" id="PTHR43452:SF11">
    <property type="entry name" value="PYRUVATE DECARBOXYLASE"/>
    <property type="match status" value="1"/>
</dbReference>
<feature type="binding site" evidence="11">
    <location>
        <position position="475"/>
    </location>
    <ligand>
        <name>Mg(2+)</name>
        <dbReference type="ChEBI" id="CHEBI:18420"/>
    </ligand>
</feature>
<dbReference type="Gene3D" id="3.40.50.1220">
    <property type="entry name" value="TPP-binding domain"/>
    <property type="match status" value="1"/>
</dbReference>
<evidence type="ECO:0000256" key="2">
    <source>
        <dbReference type="ARBA" id="ARBA00001964"/>
    </source>
</evidence>
<evidence type="ECO:0000256" key="8">
    <source>
        <dbReference type="ARBA" id="ARBA00022842"/>
    </source>
</evidence>
<proteinExistence type="inferred from homology"/>
<evidence type="ECO:0000256" key="7">
    <source>
        <dbReference type="ARBA" id="ARBA00022793"/>
    </source>
</evidence>
<dbReference type="InterPro" id="IPR011766">
    <property type="entry name" value="TPP_enzyme_TPP-bd"/>
</dbReference>
<dbReference type="InterPro" id="IPR012000">
    <property type="entry name" value="Thiamin_PyroP_enz_cen_dom"/>
</dbReference>
<dbReference type="Gene3D" id="3.40.50.970">
    <property type="match status" value="2"/>
</dbReference>
<dbReference type="EC" id="4.1.1.1" evidence="4"/>
<comment type="similarity">
    <text evidence="3 12">Belongs to the TPP enzyme family.</text>
</comment>
<feature type="domain" description="Thiamine pyrophosphate enzyme N-terminal TPP-binding" evidence="15">
    <location>
        <begin position="28"/>
        <end position="132"/>
    </location>
</feature>
<dbReference type="FunFam" id="3.40.50.970:FF:000019">
    <property type="entry name" value="Pyruvate decarboxylase isozyme"/>
    <property type="match status" value="1"/>
</dbReference>
<feature type="domain" description="Thiamine pyrophosphate enzyme TPP-binding" evidence="14">
    <location>
        <begin position="420"/>
        <end position="509"/>
    </location>
</feature>
<evidence type="ECO:0000256" key="12">
    <source>
        <dbReference type="RuleBase" id="RU362132"/>
    </source>
</evidence>
<dbReference type="InterPro" id="IPR029035">
    <property type="entry name" value="DHS-like_NAD/FAD-binding_dom"/>
</dbReference>
<keyword evidence="6 11" id="KW-0479">Metal-binding</keyword>
<evidence type="ECO:0000313" key="17">
    <source>
        <dbReference type="Proteomes" id="UP000326198"/>
    </source>
</evidence>
<evidence type="ECO:0000256" key="10">
    <source>
        <dbReference type="ARBA" id="ARBA00023239"/>
    </source>
</evidence>
<keyword evidence="10" id="KW-0456">Lyase</keyword>
<dbReference type="SUPFAM" id="SSF52518">
    <property type="entry name" value="Thiamin diphosphate-binding fold (THDP-binding)"/>
    <property type="match status" value="2"/>
</dbReference>
<comment type="catalytic activity">
    <reaction evidence="1">
        <text>a 2-oxocarboxylate + H(+) = an aldehyde + CO2</text>
        <dbReference type="Rhea" id="RHEA:11628"/>
        <dbReference type="ChEBI" id="CHEBI:15378"/>
        <dbReference type="ChEBI" id="CHEBI:16526"/>
        <dbReference type="ChEBI" id="CHEBI:17478"/>
        <dbReference type="ChEBI" id="CHEBI:35179"/>
        <dbReference type="EC" id="4.1.1.1"/>
    </reaction>
</comment>
<dbReference type="SUPFAM" id="SSF52467">
    <property type="entry name" value="DHS-like NAD/FAD-binding domain"/>
    <property type="match status" value="1"/>
</dbReference>
<comment type="cofactor">
    <cofactor evidence="11">
        <name>Mg(2+)</name>
        <dbReference type="ChEBI" id="CHEBI:18420"/>
    </cofactor>
    <text evidence="11">Binds 1 Mg(2+) per subunit.</text>
</comment>
<feature type="binding site" evidence="11">
    <location>
        <position position="504"/>
    </location>
    <ligand>
        <name>Mg(2+)</name>
        <dbReference type="ChEBI" id="CHEBI:18420"/>
    </ligand>
</feature>